<accession>A0AAD9H5F8</accession>
<dbReference type="AlphaFoldDB" id="A0AAD9H5F8"/>
<proteinExistence type="predicted"/>
<keyword evidence="3" id="KW-1185">Reference proteome</keyword>
<reference evidence="2" key="1">
    <citation type="submission" date="2021-06" db="EMBL/GenBank/DDBJ databases">
        <title>Comparative genomics, transcriptomics and evolutionary studies reveal genomic signatures of adaptation to plant cell wall in hemibiotrophic fungi.</title>
        <authorList>
            <consortium name="DOE Joint Genome Institute"/>
            <person name="Baroncelli R."/>
            <person name="Diaz J.F."/>
            <person name="Benocci T."/>
            <person name="Peng M."/>
            <person name="Battaglia E."/>
            <person name="Haridas S."/>
            <person name="Andreopoulos W."/>
            <person name="Labutti K."/>
            <person name="Pangilinan J."/>
            <person name="Floch G.L."/>
            <person name="Makela M.R."/>
            <person name="Henrissat B."/>
            <person name="Grigoriev I.V."/>
            <person name="Crouch J.A."/>
            <person name="De Vries R.P."/>
            <person name="Sukno S.A."/>
            <person name="Thon M.R."/>
        </authorList>
    </citation>
    <scope>NUCLEOTIDE SEQUENCE</scope>
    <source>
        <strain evidence="2">MAFF235873</strain>
    </source>
</reference>
<comment type="caution">
    <text evidence="2">The sequence shown here is derived from an EMBL/GenBank/DDBJ whole genome shotgun (WGS) entry which is preliminary data.</text>
</comment>
<evidence type="ECO:0000313" key="3">
    <source>
        <dbReference type="Proteomes" id="UP001232148"/>
    </source>
</evidence>
<feature type="compositionally biased region" description="Basic and acidic residues" evidence="1">
    <location>
        <begin position="136"/>
        <end position="145"/>
    </location>
</feature>
<name>A0AAD9H5F8_9PEZI</name>
<dbReference type="Proteomes" id="UP001232148">
    <property type="component" value="Unassembled WGS sequence"/>
</dbReference>
<feature type="compositionally biased region" description="Polar residues" evidence="1">
    <location>
        <begin position="179"/>
        <end position="202"/>
    </location>
</feature>
<feature type="region of interest" description="Disordered" evidence="1">
    <location>
        <begin position="136"/>
        <end position="228"/>
    </location>
</feature>
<sequence length="228" mass="24596">MADEVTSKDFAVLPASENPNQHVWITDKGSDFTEAETKYSHQSLSKRLGKAMKSSLGKVMPSTLGTKNADQLEFPELEILPTKGGYKDLEAIQKSIATLKTSQRARMATNPALVMAELETQSKQSLVKKIPEQLQEAEHARHDSAGKAAMETADGTTEGNKAHAHDIRGPSIRPVTPANMINLSEGDSTVATTTENWTTPASRLSHRPASDDDSTASVGDVKIGRSSR</sequence>
<evidence type="ECO:0000313" key="2">
    <source>
        <dbReference type="EMBL" id="KAK2021652.1"/>
    </source>
</evidence>
<gene>
    <name evidence="2" type="ORF">LX32DRAFT_677691</name>
</gene>
<organism evidence="2 3">
    <name type="scientific">Colletotrichum zoysiae</name>
    <dbReference type="NCBI Taxonomy" id="1216348"/>
    <lineage>
        <taxon>Eukaryota</taxon>
        <taxon>Fungi</taxon>
        <taxon>Dikarya</taxon>
        <taxon>Ascomycota</taxon>
        <taxon>Pezizomycotina</taxon>
        <taxon>Sordariomycetes</taxon>
        <taxon>Hypocreomycetidae</taxon>
        <taxon>Glomerellales</taxon>
        <taxon>Glomerellaceae</taxon>
        <taxon>Colletotrichum</taxon>
        <taxon>Colletotrichum graminicola species complex</taxon>
    </lineage>
</organism>
<evidence type="ECO:0000256" key="1">
    <source>
        <dbReference type="SAM" id="MobiDB-lite"/>
    </source>
</evidence>
<dbReference type="EMBL" id="MU843089">
    <property type="protein sequence ID" value="KAK2021652.1"/>
    <property type="molecule type" value="Genomic_DNA"/>
</dbReference>
<protein>
    <submittedName>
        <fullName evidence="2">Uncharacterized protein</fullName>
    </submittedName>
</protein>